<dbReference type="GO" id="GO:0005829">
    <property type="term" value="C:cytosol"/>
    <property type="evidence" value="ECO:0007669"/>
    <property type="project" value="TreeGrafter"/>
</dbReference>
<dbReference type="PANTHER" id="PTHR23409:SF21">
    <property type="entry name" value="CAPSID PROTEIN"/>
    <property type="match status" value="1"/>
</dbReference>
<organism evidence="1 2">
    <name type="scientific">Argiope bruennichi</name>
    <name type="common">Wasp spider</name>
    <name type="synonym">Aranea bruennichi</name>
    <dbReference type="NCBI Taxonomy" id="94029"/>
    <lineage>
        <taxon>Eukaryota</taxon>
        <taxon>Metazoa</taxon>
        <taxon>Ecdysozoa</taxon>
        <taxon>Arthropoda</taxon>
        <taxon>Chelicerata</taxon>
        <taxon>Arachnida</taxon>
        <taxon>Araneae</taxon>
        <taxon>Araneomorphae</taxon>
        <taxon>Entelegynae</taxon>
        <taxon>Araneoidea</taxon>
        <taxon>Araneidae</taxon>
        <taxon>Argiope</taxon>
    </lineage>
</organism>
<evidence type="ECO:0000313" key="1">
    <source>
        <dbReference type="EMBL" id="KAF8797301.1"/>
    </source>
</evidence>
<name>A0A8T0G296_ARGBR</name>
<dbReference type="GO" id="GO:0004748">
    <property type="term" value="F:ribonucleoside-diphosphate reductase activity, thioredoxin disulfide as acceptor"/>
    <property type="evidence" value="ECO:0007669"/>
    <property type="project" value="TreeGrafter"/>
</dbReference>
<dbReference type="AlphaFoldDB" id="A0A8T0G296"/>
<evidence type="ECO:0000313" key="2">
    <source>
        <dbReference type="Proteomes" id="UP000807504"/>
    </source>
</evidence>
<dbReference type="EMBL" id="JABXBU010000001">
    <property type="protein sequence ID" value="KAF8797301.1"/>
    <property type="molecule type" value="Genomic_DNA"/>
</dbReference>
<dbReference type="Proteomes" id="UP000807504">
    <property type="component" value="Unassembled WGS sequence"/>
</dbReference>
<reference evidence="1" key="2">
    <citation type="submission" date="2020-06" db="EMBL/GenBank/DDBJ databases">
        <authorList>
            <person name="Sheffer M."/>
        </authorList>
    </citation>
    <scope>NUCLEOTIDE SEQUENCE</scope>
</reference>
<reference evidence="1" key="1">
    <citation type="journal article" date="2020" name="bioRxiv">
        <title>Chromosome-level reference genome of the European wasp spider Argiope bruennichi: a resource for studies on range expansion and evolutionary adaptation.</title>
        <authorList>
            <person name="Sheffer M.M."/>
            <person name="Hoppe A."/>
            <person name="Krehenwinkel H."/>
            <person name="Uhl G."/>
            <person name="Kuss A.W."/>
            <person name="Jensen L."/>
            <person name="Jensen C."/>
            <person name="Gillespie R.G."/>
            <person name="Hoff K.J."/>
            <person name="Prost S."/>
        </authorList>
    </citation>
    <scope>NUCLEOTIDE SEQUENCE</scope>
</reference>
<comment type="caution">
    <text evidence="1">The sequence shown here is derived from an EMBL/GenBank/DDBJ whole genome shotgun (WGS) entry which is preliminary data.</text>
</comment>
<protein>
    <submittedName>
        <fullName evidence="1">Uncharacterized protein</fullName>
    </submittedName>
</protein>
<proteinExistence type="predicted"/>
<dbReference type="GO" id="GO:0009263">
    <property type="term" value="P:deoxyribonucleotide biosynthetic process"/>
    <property type="evidence" value="ECO:0007669"/>
    <property type="project" value="InterPro"/>
</dbReference>
<dbReference type="Gene3D" id="3.40.395.10">
    <property type="entry name" value="Adenoviral Proteinase, Chain A"/>
    <property type="match status" value="1"/>
</dbReference>
<gene>
    <name evidence="1" type="ORF">HNY73_001581</name>
</gene>
<keyword evidence="2" id="KW-1185">Reference proteome</keyword>
<dbReference type="PANTHER" id="PTHR23409">
    <property type="entry name" value="RIBONUCLEOSIDE-DIPHOSPHATE REDUCTASE SMALL CHAIN"/>
    <property type="match status" value="1"/>
</dbReference>
<accession>A0A8T0G296</accession>
<sequence>MSFYLTLPSDSSLHYFPDNKTSSFVTQLPTPILLEGKWEVGLAEIIYPHTWYNINEKNNIFGFDLGDGKLITRKIPPGSYETVPDVLKAMTLPSHEGRISFKFNTNNKRVKIKTEKKSRVVLLEGLCNLLGFYPHVVEGIEESSFVADPEAAFPVFYVYSDIVQPVVVGHVEAPLLRVVRISGKDGDVISAHYDRPHYVPVIRHSFQTIEMELRLNSGSLVPFERGKEHYSNYKGSGIPYYEGVSFQKGYGLGGIFRRWFRAALPFLVKGGKSNWKRSSSLRNELINDERLEKRSKFFESSATVDMIGGLHSDLFHQERLLLNLMDVKIKLIRSKPKFCLQGDEVYKVVLEKINLLVRNVRVSPVVILGHVKALEKETTKYPINRVLCKVYSIPQGSMSMVQDNIFVGQMPKRVIIGCVENDAFHGTFQKSPFEFKHFDMNFIGIYVDGQPVSHNPFELNFDKNNYIRSYNSLFSGNDKFGQDQGLFLSREDYIKGNTLFAFNLSPDLCNERSAIVVNTDTSSEPGSHWLAFYFEADKVEFFDSYGKPPAFYGRLFHDFVSRYSSAVWNLTPMQSLTSNVCGAYCGATGCRKTHLVKKLIDFQMIYPFPSKIIWCYGAYQSLYKEMKNVEFHEGLPSNINSISNAVIVIDDLMAELSSDNKLSKLFTKGSHHRNLTIIFIVQNIFHKGKEMRDISLNAHYMFFFKNPRDRSQIMHLGRQLYPNNVKFFREVYEDATSKAFNYLLVDLTPRTDDSLRLRTGLFSGDKYYVYQPR</sequence>
<dbReference type="InterPro" id="IPR000358">
    <property type="entry name" value="RNR_small_fam"/>
</dbReference>